<comment type="caution">
    <text evidence="2">The sequence shown here is derived from an EMBL/GenBank/DDBJ whole genome shotgun (WGS) entry which is preliminary data.</text>
</comment>
<evidence type="ECO:0000313" key="3">
    <source>
        <dbReference type="Proteomes" id="UP000685013"/>
    </source>
</evidence>
<dbReference type="AlphaFoldDB" id="A0AAV6MJG3"/>
<feature type="compositionally biased region" description="Acidic residues" evidence="1">
    <location>
        <begin position="80"/>
        <end position="93"/>
    </location>
</feature>
<protein>
    <submittedName>
        <fullName evidence="2">Uncharacterized protein</fullName>
    </submittedName>
</protein>
<organism evidence="2 3">
    <name type="scientific">Cucurbita argyrosperma subsp. sororia</name>
    <dbReference type="NCBI Taxonomy" id="37648"/>
    <lineage>
        <taxon>Eukaryota</taxon>
        <taxon>Viridiplantae</taxon>
        <taxon>Streptophyta</taxon>
        <taxon>Embryophyta</taxon>
        <taxon>Tracheophyta</taxon>
        <taxon>Spermatophyta</taxon>
        <taxon>Magnoliopsida</taxon>
        <taxon>eudicotyledons</taxon>
        <taxon>Gunneridae</taxon>
        <taxon>Pentapetalae</taxon>
        <taxon>rosids</taxon>
        <taxon>fabids</taxon>
        <taxon>Cucurbitales</taxon>
        <taxon>Cucurbitaceae</taxon>
        <taxon>Cucurbiteae</taxon>
        <taxon>Cucurbita</taxon>
    </lineage>
</organism>
<sequence>MTAIEIEEEDKCSKMAEIKKEEVEGINLMLNEAARDSDFQDHQIQTVASNSENHIEKARSSDKEVGIESKRAKKRTRITEEEEESEEEDEDLDKDPLLLTEEIVMKYHSFVDYLLQRLKEEEKDEEHQMQMWAEILERGSRLVKTLSVRMKRVSSEMEWLKELEGFEKEYLLRKTHFPHIFARLKDVNMQIVSSHNISLVSDTKNRGNVLSQCLDELESSKEELNEIMEGIKVLKQVEKDEDEQTQ</sequence>
<dbReference type="EMBL" id="JAGKQH010000014">
    <property type="protein sequence ID" value="KAG6581398.1"/>
    <property type="molecule type" value="Genomic_DNA"/>
</dbReference>
<proteinExistence type="predicted"/>
<evidence type="ECO:0000256" key="1">
    <source>
        <dbReference type="SAM" id="MobiDB-lite"/>
    </source>
</evidence>
<reference evidence="2 3" key="1">
    <citation type="journal article" date="2021" name="Hortic Res">
        <title>The domestication of Cucurbita argyrosperma as revealed by the genome of its wild relative.</title>
        <authorList>
            <person name="Barrera-Redondo J."/>
            <person name="Sanchez-de la Vega G."/>
            <person name="Aguirre-Liguori J.A."/>
            <person name="Castellanos-Morales G."/>
            <person name="Gutierrez-Guerrero Y.T."/>
            <person name="Aguirre-Dugua X."/>
            <person name="Aguirre-Planter E."/>
            <person name="Tenaillon M.I."/>
            <person name="Lira-Saade R."/>
            <person name="Eguiarte L.E."/>
        </authorList>
    </citation>
    <scope>NUCLEOTIDE SEQUENCE [LARGE SCALE GENOMIC DNA]</scope>
    <source>
        <strain evidence="2">JBR-2021</strain>
    </source>
</reference>
<feature type="non-terminal residue" evidence="2">
    <location>
        <position position="1"/>
    </location>
</feature>
<feature type="compositionally biased region" description="Polar residues" evidence="1">
    <location>
        <begin position="42"/>
        <end position="52"/>
    </location>
</feature>
<dbReference type="Proteomes" id="UP000685013">
    <property type="component" value="Chromosome 14"/>
</dbReference>
<accession>A0AAV6MJG3</accession>
<gene>
    <name evidence="2" type="ORF">SDJN03_21400</name>
</gene>
<keyword evidence="3" id="KW-1185">Reference proteome</keyword>
<feature type="compositionally biased region" description="Basic and acidic residues" evidence="1">
    <location>
        <begin position="53"/>
        <end position="70"/>
    </location>
</feature>
<name>A0AAV6MJG3_9ROSI</name>
<feature type="region of interest" description="Disordered" evidence="1">
    <location>
        <begin position="37"/>
        <end position="95"/>
    </location>
</feature>
<evidence type="ECO:0000313" key="2">
    <source>
        <dbReference type="EMBL" id="KAG6581398.1"/>
    </source>
</evidence>